<protein>
    <submittedName>
        <fullName evidence="1">Uncharacterized protein</fullName>
    </submittedName>
</protein>
<reference evidence="1" key="1">
    <citation type="submission" date="2014-11" db="EMBL/GenBank/DDBJ databases">
        <authorList>
            <person name="Amaro Gonzalez C."/>
        </authorList>
    </citation>
    <scope>NUCLEOTIDE SEQUENCE</scope>
</reference>
<organism evidence="1">
    <name type="scientific">Anguilla anguilla</name>
    <name type="common">European freshwater eel</name>
    <name type="synonym">Muraena anguilla</name>
    <dbReference type="NCBI Taxonomy" id="7936"/>
    <lineage>
        <taxon>Eukaryota</taxon>
        <taxon>Metazoa</taxon>
        <taxon>Chordata</taxon>
        <taxon>Craniata</taxon>
        <taxon>Vertebrata</taxon>
        <taxon>Euteleostomi</taxon>
        <taxon>Actinopterygii</taxon>
        <taxon>Neopterygii</taxon>
        <taxon>Teleostei</taxon>
        <taxon>Anguilliformes</taxon>
        <taxon>Anguillidae</taxon>
        <taxon>Anguilla</taxon>
    </lineage>
</organism>
<accession>A0A0E9W3E2</accession>
<proteinExistence type="predicted"/>
<reference evidence="1" key="2">
    <citation type="journal article" date="2015" name="Fish Shellfish Immunol.">
        <title>Early steps in the European eel (Anguilla anguilla)-Vibrio vulnificus interaction in the gills: Role of the RtxA13 toxin.</title>
        <authorList>
            <person name="Callol A."/>
            <person name="Pajuelo D."/>
            <person name="Ebbesson L."/>
            <person name="Teles M."/>
            <person name="MacKenzie S."/>
            <person name="Amaro C."/>
        </authorList>
    </citation>
    <scope>NUCLEOTIDE SEQUENCE</scope>
</reference>
<name>A0A0E9W3E2_ANGAN</name>
<dbReference type="EMBL" id="GBXM01024477">
    <property type="protein sequence ID" value="JAH84100.1"/>
    <property type="molecule type" value="Transcribed_RNA"/>
</dbReference>
<dbReference type="AlphaFoldDB" id="A0A0E9W3E2"/>
<sequence>MNNPNVLITQPGESRQRPKYYICA</sequence>
<evidence type="ECO:0000313" key="1">
    <source>
        <dbReference type="EMBL" id="JAH84100.1"/>
    </source>
</evidence>